<dbReference type="PANTHER" id="PTHR46791">
    <property type="entry name" value="EXPRESSED PROTEIN"/>
    <property type="match status" value="1"/>
</dbReference>
<dbReference type="AlphaFoldDB" id="A0AAD7DD67"/>
<protein>
    <recommendedName>
        <fullName evidence="1">Integrase core domain-containing protein</fullName>
    </recommendedName>
</protein>
<reference evidence="2" key="1">
    <citation type="submission" date="2023-03" db="EMBL/GenBank/DDBJ databases">
        <title>Massive genome expansion in bonnet fungi (Mycena s.s.) driven by repeated elements and novel gene families across ecological guilds.</title>
        <authorList>
            <consortium name="Lawrence Berkeley National Laboratory"/>
            <person name="Harder C.B."/>
            <person name="Miyauchi S."/>
            <person name="Viragh M."/>
            <person name="Kuo A."/>
            <person name="Thoen E."/>
            <person name="Andreopoulos B."/>
            <person name="Lu D."/>
            <person name="Skrede I."/>
            <person name="Drula E."/>
            <person name="Henrissat B."/>
            <person name="Morin E."/>
            <person name="Kohler A."/>
            <person name="Barry K."/>
            <person name="LaButti K."/>
            <person name="Morin E."/>
            <person name="Salamov A."/>
            <person name="Lipzen A."/>
            <person name="Mereny Z."/>
            <person name="Hegedus B."/>
            <person name="Baldrian P."/>
            <person name="Stursova M."/>
            <person name="Weitz H."/>
            <person name="Taylor A."/>
            <person name="Grigoriev I.V."/>
            <person name="Nagy L.G."/>
            <person name="Martin F."/>
            <person name="Kauserud H."/>
        </authorList>
    </citation>
    <scope>NUCLEOTIDE SEQUENCE</scope>
    <source>
        <strain evidence="2">CBHHK067</strain>
    </source>
</reference>
<dbReference type="InterPro" id="IPR058913">
    <property type="entry name" value="Integrase_dom_put"/>
</dbReference>
<dbReference type="Proteomes" id="UP001221757">
    <property type="component" value="Unassembled WGS sequence"/>
</dbReference>
<dbReference type="Pfam" id="PF24764">
    <property type="entry name" value="rva_4"/>
    <property type="match status" value="1"/>
</dbReference>
<dbReference type="EMBL" id="JARKIE010000077">
    <property type="protein sequence ID" value="KAJ7688728.1"/>
    <property type="molecule type" value="Genomic_DNA"/>
</dbReference>
<name>A0AAD7DD67_MYCRO</name>
<gene>
    <name evidence="2" type="ORF">B0H17DRAFT_849826</name>
</gene>
<feature type="non-terminal residue" evidence="2">
    <location>
        <position position="1"/>
    </location>
</feature>
<dbReference type="PANTHER" id="PTHR46791:SF5">
    <property type="entry name" value="CLR5 DOMAIN-CONTAINING PROTEIN-RELATED"/>
    <property type="match status" value="1"/>
</dbReference>
<feature type="non-terminal residue" evidence="2">
    <location>
        <position position="101"/>
    </location>
</feature>
<comment type="caution">
    <text evidence="2">The sequence shown here is derived from an EMBL/GenBank/DDBJ whole genome shotgun (WGS) entry which is preliminary data.</text>
</comment>
<accession>A0AAD7DD67</accession>
<keyword evidence="3" id="KW-1185">Reference proteome</keyword>
<organism evidence="2 3">
    <name type="scientific">Mycena rosella</name>
    <name type="common">Pink bonnet</name>
    <name type="synonym">Agaricus rosellus</name>
    <dbReference type="NCBI Taxonomy" id="1033263"/>
    <lineage>
        <taxon>Eukaryota</taxon>
        <taxon>Fungi</taxon>
        <taxon>Dikarya</taxon>
        <taxon>Basidiomycota</taxon>
        <taxon>Agaricomycotina</taxon>
        <taxon>Agaricomycetes</taxon>
        <taxon>Agaricomycetidae</taxon>
        <taxon>Agaricales</taxon>
        <taxon>Marasmiineae</taxon>
        <taxon>Mycenaceae</taxon>
        <taxon>Mycena</taxon>
    </lineage>
</organism>
<feature type="domain" description="Integrase core" evidence="1">
    <location>
        <begin position="69"/>
        <end position="100"/>
    </location>
</feature>
<proteinExistence type="predicted"/>
<evidence type="ECO:0000313" key="3">
    <source>
        <dbReference type="Proteomes" id="UP001221757"/>
    </source>
</evidence>
<evidence type="ECO:0000313" key="2">
    <source>
        <dbReference type="EMBL" id="KAJ7688728.1"/>
    </source>
</evidence>
<sequence>RYSNISDHDLDIRTRHFKRIQPNSGLCYLTGFLKTHKIKIQRECIHQSLLWIDGLDQVLRKHTLEHREYESPPHNSAWHMDGHHKLINWGIVMHGFVDGFD</sequence>
<evidence type="ECO:0000259" key="1">
    <source>
        <dbReference type="Pfam" id="PF24764"/>
    </source>
</evidence>